<reference evidence="1 2" key="1">
    <citation type="journal article" date="2011" name="Stand. Genomic Sci.">
        <title>Complete genome sequence of Nitratifractor salsuginis type strain (E9I37-1).</title>
        <authorList>
            <person name="Anderson I."/>
            <person name="Sikorski J."/>
            <person name="Zeytun A."/>
            <person name="Nolan M."/>
            <person name="Lapidus A."/>
            <person name="Lucas S."/>
            <person name="Hammon N."/>
            <person name="Deshpande S."/>
            <person name="Cheng J.F."/>
            <person name="Tapia R."/>
            <person name="Han C."/>
            <person name="Goodwin L."/>
            <person name="Pitluck S."/>
            <person name="Liolios K."/>
            <person name="Pagani I."/>
            <person name="Ivanova N."/>
            <person name="Huntemann M."/>
            <person name="Mavromatis K."/>
            <person name="Ovchinikova G."/>
            <person name="Pati A."/>
            <person name="Chen A."/>
            <person name="Palaniappan K."/>
            <person name="Land M."/>
            <person name="Hauser L."/>
            <person name="Brambilla E.M."/>
            <person name="Ngatchou-Djao O.D."/>
            <person name="Rohde M."/>
            <person name="Tindall B.J."/>
            <person name="Goker M."/>
            <person name="Detter J.C."/>
            <person name="Woyke T."/>
            <person name="Bristow J."/>
            <person name="Eisen J.A."/>
            <person name="Markowitz V."/>
            <person name="Hugenholtz P."/>
            <person name="Klenk H.P."/>
            <person name="Kyrpides N.C."/>
        </authorList>
    </citation>
    <scope>NUCLEOTIDE SEQUENCE [LARGE SCALE GENOMIC DNA]</scope>
    <source>
        <strain evidence="2">DSM 16511 / JCM 12458 / E9I37-1</strain>
    </source>
</reference>
<gene>
    <name evidence="1" type="ordered locus">Nitsa_1882</name>
</gene>
<keyword evidence="2" id="KW-1185">Reference proteome</keyword>
<accession>E6X257</accession>
<protein>
    <submittedName>
        <fullName evidence="1">Uncharacterized protein</fullName>
    </submittedName>
</protein>
<evidence type="ECO:0000313" key="1">
    <source>
        <dbReference type="EMBL" id="ADV47126.1"/>
    </source>
</evidence>
<dbReference type="RefSeq" id="WP_013554811.1">
    <property type="nucleotide sequence ID" value="NC_014935.1"/>
</dbReference>
<dbReference type="Proteomes" id="UP000008633">
    <property type="component" value="Chromosome"/>
</dbReference>
<dbReference type="HOGENOM" id="CLU_196131_0_0_7"/>
<sequence>MEDGGLGINERVFLLGVMTQEKGQSLNDLVLALANTGMFTPKEGKRIRKNLEAEGYLSEGSLTVKGLIEAKKAEAEFKL</sequence>
<dbReference type="AlphaFoldDB" id="E6X257"/>
<proteinExistence type="predicted"/>
<evidence type="ECO:0000313" key="2">
    <source>
        <dbReference type="Proteomes" id="UP000008633"/>
    </source>
</evidence>
<dbReference type="KEGG" id="nsa:Nitsa_1882"/>
<dbReference type="STRING" id="749222.Nitsa_1882"/>
<organism evidence="1 2">
    <name type="scientific">Nitratifractor salsuginis (strain DSM 16511 / JCM 12458 / E9I37-1)</name>
    <dbReference type="NCBI Taxonomy" id="749222"/>
    <lineage>
        <taxon>Bacteria</taxon>
        <taxon>Pseudomonadati</taxon>
        <taxon>Campylobacterota</taxon>
        <taxon>Epsilonproteobacteria</taxon>
        <taxon>Campylobacterales</taxon>
        <taxon>Sulfurovaceae</taxon>
        <taxon>Nitratifractor</taxon>
    </lineage>
</organism>
<reference evidence="2" key="2">
    <citation type="submission" date="2011-01" db="EMBL/GenBank/DDBJ databases">
        <title>The complete genome of Nitratifractor salsuginis DSM 16511.</title>
        <authorList>
            <consortium name="US DOE Joint Genome Institute (JGI-PGF)"/>
            <person name="Lucas S."/>
            <person name="Copeland A."/>
            <person name="Lapidus A."/>
            <person name="Bruce D."/>
            <person name="Goodwin L."/>
            <person name="Pitluck S."/>
            <person name="Kyrpides N."/>
            <person name="Mavromatis K."/>
            <person name="Ivanova N."/>
            <person name="Mikhailova N."/>
            <person name="Zeytun A."/>
            <person name="Detter J.C."/>
            <person name="Tapia R."/>
            <person name="Han C."/>
            <person name="Land M."/>
            <person name="Hauser L."/>
            <person name="Markowitz V."/>
            <person name="Cheng J.-F."/>
            <person name="Hugenholtz P."/>
            <person name="Woyke T."/>
            <person name="Wu D."/>
            <person name="Tindall B."/>
            <person name="Schuetze A."/>
            <person name="Brambilla E."/>
            <person name="Klenk H.-P."/>
            <person name="Eisen J.A."/>
        </authorList>
    </citation>
    <scope>NUCLEOTIDE SEQUENCE [LARGE SCALE GENOMIC DNA]</scope>
    <source>
        <strain evidence="2">DSM 16511 / JCM 12458 / E9I37-1</strain>
    </source>
</reference>
<dbReference type="EMBL" id="CP002452">
    <property type="protein sequence ID" value="ADV47126.1"/>
    <property type="molecule type" value="Genomic_DNA"/>
</dbReference>
<name>E6X257_NITSE</name>